<keyword evidence="5" id="KW-0812">Transmembrane</keyword>
<keyword evidence="8 13" id="KW-0560">Oxidoreductase</keyword>
<dbReference type="PRINTS" id="PR00463">
    <property type="entry name" value="EP450I"/>
</dbReference>
<keyword evidence="10 13" id="KW-0503">Monooxygenase</keyword>
<keyword evidence="9 12" id="KW-0408">Iron</keyword>
<dbReference type="Gene3D" id="1.10.630.10">
    <property type="entry name" value="Cytochrome P450"/>
    <property type="match status" value="1"/>
</dbReference>
<dbReference type="EMBL" id="JAVIJP010000007">
    <property type="protein sequence ID" value="KAL3648721.1"/>
    <property type="molecule type" value="Genomic_DNA"/>
</dbReference>
<dbReference type="GO" id="GO:0004497">
    <property type="term" value="F:monooxygenase activity"/>
    <property type="evidence" value="ECO:0007669"/>
    <property type="project" value="UniProtKB-KW"/>
</dbReference>
<organism evidence="15 16">
    <name type="scientific">Castilleja foliolosa</name>
    <dbReference type="NCBI Taxonomy" id="1961234"/>
    <lineage>
        <taxon>Eukaryota</taxon>
        <taxon>Viridiplantae</taxon>
        <taxon>Streptophyta</taxon>
        <taxon>Embryophyta</taxon>
        <taxon>Tracheophyta</taxon>
        <taxon>Spermatophyta</taxon>
        <taxon>Magnoliopsida</taxon>
        <taxon>eudicotyledons</taxon>
        <taxon>Gunneridae</taxon>
        <taxon>Pentapetalae</taxon>
        <taxon>asterids</taxon>
        <taxon>lamiids</taxon>
        <taxon>Lamiales</taxon>
        <taxon>Orobanchaceae</taxon>
        <taxon>Pedicularideae</taxon>
        <taxon>Castillejinae</taxon>
        <taxon>Castilleja</taxon>
    </lineage>
</organism>
<feature type="signal peptide" evidence="14">
    <location>
        <begin position="1"/>
        <end position="23"/>
    </location>
</feature>
<dbReference type="AlphaFoldDB" id="A0ABD3E3M5"/>
<keyword evidence="11" id="KW-0472">Membrane</keyword>
<evidence type="ECO:0000256" key="2">
    <source>
        <dbReference type="ARBA" id="ARBA00004167"/>
    </source>
</evidence>
<dbReference type="InterPro" id="IPR036396">
    <property type="entry name" value="Cyt_P450_sf"/>
</dbReference>
<keyword evidence="7" id="KW-1133">Transmembrane helix</keyword>
<dbReference type="PRINTS" id="PR00385">
    <property type="entry name" value="P450"/>
</dbReference>
<evidence type="ECO:0000256" key="4">
    <source>
        <dbReference type="ARBA" id="ARBA00022617"/>
    </source>
</evidence>
<name>A0ABD3E3M5_9LAMI</name>
<evidence type="ECO:0000256" key="5">
    <source>
        <dbReference type="ARBA" id="ARBA00022692"/>
    </source>
</evidence>
<dbReference type="PANTHER" id="PTHR47955">
    <property type="entry name" value="CYTOCHROME P450 FAMILY 71 PROTEIN"/>
    <property type="match status" value="1"/>
</dbReference>
<evidence type="ECO:0000256" key="6">
    <source>
        <dbReference type="ARBA" id="ARBA00022723"/>
    </source>
</evidence>
<evidence type="ECO:0000256" key="8">
    <source>
        <dbReference type="ARBA" id="ARBA00023002"/>
    </source>
</evidence>
<keyword evidence="14" id="KW-0732">Signal</keyword>
<protein>
    <recommendedName>
        <fullName evidence="17">Cytochrome P450</fullName>
    </recommendedName>
</protein>
<evidence type="ECO:0000313" key="16">
    <source>
        <dbReference type="Proteomes" id="UP001632038"/>
    </source>
</evidence>
<dbReference type="InterPro" id="IPR017972">
    <property type="entry name" value="Cyt_P450_CS"/>
</dbReference>
<accession>A0ABD3E3M5</accession>
<evidence type="ECO:0000256" key="11">
    <source>
        <dbReference type="ARBA" id="ARBA00023136"/>
    </source>
</evidence>
<keyword evidence="4 12" id="KW-0349">Heme</keyword>
<dbReference type="SUPFAM" id="SSF48264">
    <property type="entry name" value="Cytochrome P450"/>
    <property type="match status" value="1"/>
</dbReference>
<feature type="binding site" description="axial binding residue" evidence="12">
    <location>
        <position position="432"/>
    </location>
    <ligand>
        <name>heme</name>
        <dbReference type="ChEBI" id="CHEBI:30413"/>
    </ligand>
    <ligandPart>
        <name>Fe</name>
        <dbReference type="ChEBI" id="CHEBI:18248"/>
    </ligandPart>
</feature>
<evidence type="ECO:0000256" key="12">
    <source>
        <dbReference type="PIRSR" id="PIRSR602401-1"/>
    </source>
</evidence>
<sequence length="495" mass="56148">MVVLWLIIVPIILIIFLLRRPSGKPCRPPGPPHLPFIGNLLNYTPSILHTSLANLSKKYGPLMYMELIGKPTIVISSAKIAKEALKHNDLAFSDRPTTITLTKLSYNRRDITNSSYTEYWREMRKMVVLCLFTHKQVNSFRHVREDEVSHMVKAISRQAGNARQLVNLNELALSLTSNTICRVAFGKRFDEGRRFDRILEDIQSVIMEFFLADIFPSLILIDKLLGKVSRLEKVFEEMDSFYQDVIDEHLSPNRPESMDGDILDLLIRLRDEGSSSVQIDWEHIKGVIHDVSVAGSDTSAAAITWAMTALIKKPSTLRKVQEEIRSSIGNKGKVDEDDIRKLPYLKAVVKETLRLYPPAPLTLRETRQPCIVNGYEIEAKTMVFVNIWAINRDPDYWENPTEFLPERFLNSDIDFIGQDFGFIPFGSGRRQCPALALGIAQVEIALANILYSFDWELPAGMVEDDVDTDCLPGLAAMKKNALCLRAKSYDHAIVV</sequence>
<keyword evidence="6 12" id="KW-0479">Metal-binding</keyword>
<comment type="cofactor">
    <cofactor evidence="1 12">
        <name>heme</name>
        <dbReference type="ChEBI" id="CHEBI:30413"/>
    </cofactor>
</comment>
<proteinExistence type="inferred from homology"/>
<evidence type="ECO:0000256" key="10">
    <source>
        <dbReference type="ARBA" id="ARBA00023033"/>
    </source>
</evidence>
<comment type="similarity">
    <text evidence="3 13">Belongs to the cytochrome P450 family.</text>
</comment>
<evidence type="ECO:0000256" key="1">
    <source>
        <dbReference type="ARBA" id="ARBA00001971"/>
    </source>
</evidence>
<keyword evidence="16" id="KW-1185">Reference proteome</keyword>
<dbReference type="InterPro" id="IPR001128">
    <property type="entry name" value="Cyt_P450"/>
</dbReference>
<dbReference type="CDD" id="cd11072">
    <property type="entry name" value="CYP71-like"/>
    <property type="match status" value="1"/>
</dbReference>
<evidence type="ECO:0000256" key="14">
    <source>
        <dbReference type="SAM" id="SignalP"/>
    </source>
</evidence>
<dbReference type="FunFam" id="1.10.630.10:FF:000011">
    <property type="entry name" value="Cytochrome P450 83B1"/>
    <property type="match status" value="1"/>
</dbReference>
<dbReference type="Proteomes" id="UP001632038">
    <property type="component" value="Unassembled WGS sequence"/>
</dbReference>
<evidence type="ECO:0000313" key="15">
    <source>
        <dbReference type="EMBL" id="KAL3648721.1"/>
    </source>
</evidence>
<evidence type="ECO:0000256" key="13">
    <source>
        <dbReference type="RuleBase" id="RU000461"/>
    </source>
</evidence>
<reference evidence="16" key="1">
    <citation type="journal article" date="2024" name="IScience">
        <title>Strigolactones Initiate the Formation of Haustorium-like Structures in Castilleja.</title>
        <authorList>
            <person name="Buerger M."/>
            <person name="Peterson D."/>
            <person name="Chory J."/>
        </authorList>
    </citation>
    <scope>NUCLEOTIDE SEQUENCE [LARGE SCALE GENOMIC DNA]</scope>
</reference>
<feature type="chain" id="PRO_5044875219" description="Cytochrome P450" evidence="14">
    <location>
        <begin position="24"/>
        <end position="495"/>
    </location>
</feature>
<dbReference type="GO" id="GO:0016020">
    <property type="term" value="C:membrane"/>
    <property type="evidence" value="ECO:0007669"/>
    <property type="project" value="UniProtKB-SubCell"/>
</dbReference>
<dbReference type="PROSITE" id="PS00086">
    <property type="entry name" value="CYTOCHROME_P450"/>
    <property type="match status" value="1"/>
</dbReference>
<dbReference type="GO" id="GO:0046872">
    <property type="term" value="F:metal ion binding"/>
    <property type="evidence" value="ECO:0007669"/>
    <property type="project" value="UniProtKB-KW"/>
</dbReference>
<dbReference type="Pfam" id="PF00067">
    <property type="entry name" value="p450"/>
    <property type="match status" value="1"/>
</dbReference>
<gene>
    <name evidence="15" type="ORF">CASFOL_005124</name>
</gene>
<comment type="caution">
    <text evidence="15">The sequence shown here is derived from an EMBL/GenBank/DDBJ whole genome shotgun (WGS) entry which is preliminary data.</text>
</comment>
<evidence type="ECO:0000256" key="9">
    <source>
        <dbReference type="ARBA" id="ARBA00023004"/>
    </source>
</evidence>
<dbReference type="InterPro" id="IPR002401">
    <property type="entry name" value="Cyt_P450_E_grp-I"/>
</dbReference>
<evidence type="ECO:0000256" key="3">
    <source>
        <dbReference type="ARBA" id="ARBA00010617"/>
    </source>
</evidence>
<evidence type="ECO:0008006" key="17">
    <source>
        <dbReference type="Google" id="ProtNLM"/>
    </source>
</evidence>
<evidence type="ECO:0000256" key="7">
    <source>
        <dbReference type="ARBA" id="ARBA00022989"/>
    </source>
</evidence>
<comment type="subcellular location">
    <subcellularLocation>
        <location evidence="2">Membrane</location>
        <topology evidence="2">Single-pass membrane protein</topology>
    </subcellularLocation>
</comment>
<dbReference type="PANTHER" id="PTHR47955:SF22">
    <property type="entry name" value="CYTOCHROME P450 83B1-LIKE"/>
    <property type="match status" value="1"/>
</dbReference>